<feature type="transmembrane region" description="Helical" evidence="11">
    <location>
        <begin position="272"/>
        <end position="293"/>
    </location>
</feature>
<sequence length="369" mass="41005">MFDRRLIFHINWGLLILTALLFLVGVMNLYSASTLRLASGLEIDTYFNKQLLWGGVGLCVMTALVLIDYRHLKSVSWPYFILCLVLLLGVSVAGKTIYGAKRWLDLGFFNLQPTELTKIAVLILGARLMARMEGKLGWLNLGKALLVGLVPAVLVVKQPDLGSALNILLILGGMILFKGVTGSVFKVLVVVLPIMIPFGWFFLHDYQKQRIMTFLDPGNDPLGAGYHIIQSQIAIGSGGFWGKGFLEGTQSQLRFLPEKHTDFAFAVFGEEWGFFGSIMLLILFCSFLYQIYIVTMEAKDDFGSYLAAGVFFYFFWQILINIGMVLGIMPVVGIPLPFISYGGSASVVNFCMVGLVLNVAMRRFVFKKG</sequence>
<comment type="caution">
    <text evidence="12">The sequence shown here is derived from an EMBL/GenBank/DDBJ whole genome shotgun (WGS) entry which is preliminary data.</text>
</comment>
<comment type="similarity">
    <text evidence="11">Belongs to the SEDS family. MrdB/RodA subfamily.</text>
</comment>
<dbReference type="InterPro" id="IPR001182">
    <property type="entry name" value="FtsW/RodA"/>
</dbReference>
<dbReference type="GO" id="GO:0051301">
    <property type="term" value="P:cell division"/>
    <property type="evidence" value="ECO:0007669"/>
    <property type="project" value="InterPro"/>
</dbReference>
<dbReference type="NCBIfam" id="TIGR02210">
    <property type="entry name" value="rodA_shape"/>
    <property type="match status" value="1"/>
</dbReference>
<dbReference type="InterPro" id="IPR011923">
    <property type="entry name" value="RodA/MrdB"/>
</dbReference>
<keyword evidence="10 11" id="KW-0961">Cell wall biogenesis/degradation</keyword>
<reference evidence="12 13" key="1">
    <citation type="submission" date="2016-10" db="EMBL/GenBank/DDBJ databases">
        <authorList>
            <person name="Varghese N."/>
            <person name="Submissions S."/>
        </authorList>
    </citation>
    <scope>NUCLEOTIDE SEQUENCE [LARGE SCALE GENOMIC DNA]</scope>
    <source>
        <strain evidence="12 13">DSM 1741</strain>
    </source>
</reference>
<dbReference type="HAMAP" id="MF_02079">
    <property type="entry name" value="PGT_RodA"/>
    <property type="match status" value="1"/>
</dbReference>
<feature type="transmembrane region" description="Helical" evidence="11">
    <location>
        <begin position="305"/>
        <end position="332"/>
    </location>
</feature>
<dbReference type="GO" id="GO:0032153">
    <property type="term" value="C:cell division site"/>
    <property type="evidence" value="ECO:0007669"/>
    <property type="project" value="TreeGrafter"/>
</dbReference>
<evidence type="ECO:0000256" key="8">
    <source>
        <dbReference type="ARBA" id="ARBA00022989"/>
    </source>
</evidence>
<evidence type="ECO:0000256" key="3">
    <source>
        <dbReference type="ARBA" id="ARBA00022676"/>
    </source>
</evidence>
<evidence type="ECO:0000256" key="5">
    <source>
        <dbReference type="ARBA" id="ARBA00022692"/>
    </source>
</evidence>
<keyword evidence="4 11" id="KW-0808">Transferase</keyword>
<dbReference type="InterPro" id="IPR018365">
    <property type="entry name" value="Cell_cycle_FtsW-rel_CS"/>
</dbReference>
<organism evidence="12 13">
    <name type="scientific">Desulfomicrobium norvegicum (strain DSM 1741 / NCIMB 8310)</name>
    <name type="common">Desulfovibrio baculatus (strain Norway 4)</name>
    <name type="synonym">Desulfovibrio desulfuricans (strain Norway 4)</name>
    <dbReference type="NCBI Taxonomy" id="52561"/>
    <lineage>
        <taxon>Bacteria</taxon>
        <taxon>Pseudomonadati</taxon>
        <taxon>Thermodesulfobacteriota</taxon>
        <taxon>Desulfovibrionia</taxon>
        <taxon>Desulfovibrionales</taxon>
        <taxon>Desulfomicrobiaceae</taxon>
        <taxon>Desulfomicrobium</taxon>
    </lineage>
</organism>
<comment type="subcellular location">
    <subcellularLocation>
        <location evidence="11">Cell membrane</location>
        <topology evidence="11">Multi-pass membrane protein</topology>
    </subcellularLocation>
    <subcellularLocation>
        <location evidence="1">Membrane</location>
        <topology evidence="1">Multi-pass membrane protein</topology>
    </subcellularLocation>
</comment>
<dbReference type="PANTHER" id="PTHR30474">
    <property type="entry name" value="CELL CYCLE PROTEIN"/>
    <property type="match status" value="1"/>
</dbReference>
<dbReference type="PANTHER" id="PTHR30474:SF1">
    <property type="entry name" value="PEPTIDOGLYCAN GLYCOSYLTRANSFERASE MRDB"/>
    <property type="match status" value="1"/>
</dbReference>
<comment type="pathway">
    <text evidence="11">Cell wall biogenesis; peptidoglycan biosynthesis.</text>
</comment>
<protein>
    <recommendedName>
        <fullName evidence="11">Peptidoglycan glycosyltransferase RodA</fullName>
        <shortName evidence="11">PGT</shortName>
        <ecNumber evidence="11">2.4.99.28</ecNumber>
    </recommendedName>
    <alternativeName>
        <fullName evidence="11">Cell elongation protein RodA</fullName>
    </alternativeName>
    <alternativeName>
        <fullName evidence="11">Cell wall polymerase</fullName>
    </alternativeName>
    <alternativeName>
        <fullName evidence="11">Peptidoglycan polymerase</fullName>
        <shortName evidence="11">PG polymerase</shortName>
    </alternativeName>
</protein>
<dbReference type="GO" id="GO:0008360">
    <property type="term" value="P:regulation of cell shape"/>
    <property type="evidence" value="ECO:0007669"/>
    <property type="project" value="UniProtKB-KW"/>
</dbReference>
<dbReference type="GO" id="GO:0015648">
    <property type="term" value="F:lipid-linked peptidoglycan transporter activity"/>
    <property type="evidence" value="ECO:0007669"/>
    <property type="project" value="TreeGrafter"/>
</dbReference>
<dbReference type="AlphaFoldDB" id="A0A8G2C4E4"/>
<keyword evidence="6 11" id="KW-0133">Cell shape</keyword>
<name>A0A8G2C4E4_DESNO</name>
<accession>A0A8G2C4E4</accession>
<feature type="transmembrane region" description="Helical" evidence="11">
    <location>
        <begin position="136"/>
        <end position="155"/>
    </location>
</feature>
<evidence type="ECO:0000256" key="2">
    <source>
        <dbReference type="ARBA" id="ARBA00022475"/>
    </source>
</evidence>
<keyword evidence="9 11" id="KW-0472">Membrane</keyword>
<comment type="catalytic activity">
    <reaction evidence="11">
        <text>[GlcNAc-(1-&gt;4)-Mur2Ac(oyl-L-Ala-gamma-D-Glu-L-Lys-D-Ala-D-Ala)](n)-di-trans,octa-cis-undecaprenyl diphosphate + beta-D-GlcNAc-(1-&gt;4)-Mur2Ac(oyl-L-Ala-gamma-D-Glu-L-Lys-D-Ala-D-Ala)-di-trans,octa-cis-undecaprenyl diphosphate = [GlcNAc-(1-&gt;4)-Mur2Ac(oyl-L-Ala-gamma-D-Glu-L-Lys-D-Ala-D-Ala)](n+1)-di-trans,octa-cis-undecaprenyl diphosphate + di-trans,octa-cis-undecaprenyl diphosphate + H(+)</text>
        <dbReference type="Rhea" id="RHEA:23708"/>
        <dbReference type="Rhea" id="RHEA-COMP:9602"/>
        <dbReference type="Rhea" id="RHEA-COMP:9603"/>
        <dbReference type="ChEBI" id="CHEBI:15378"/>
        <dbReference type="ChEBI" id="CHEBI:58405"/>
        <dbReference type="ChEBI" id="CHEBI:60033"/>
        <dbReference type="ChEBI" id="CHEBI:78435"/>
        <dbReference type="EC" id="2.4.99.28"/>
    </reaction>
</comment>
<dbReference type="UniPathway" id="UPA00219"/>
<evidence type="ECO:0000256" key="9">
    <source>
        <dbReference type="ARBA" id="ARBA00023136"/>
    </source>
</evidence>
<evidence type="ECO:0000313" key="13">
    <source>
        <dbReference type="Proteomes" id="UP000199581"/>
    </source>
</evidence>
<evidence type="ECO:0000256" key="1">
    <source>
        <dbReference type="ARBA" id="ARBA00004141"/>
    </source>
</evidence>
<keyword evidence="2 11" id="KW-1003">Cell membrane</keyword>
<dbReference type="EMBL" id="FOTO01000010">
    <property type="protein sequence ID" value="SFL96355.1"/>
    <property type="molecule type" value="Genomic_DNA"/>
</dbReference>
<keyword evidence="8 11" id="KW-1133">Transmembrane helix</keyword>
<proteinExistence type="inferred from homology"/>
<dbReference type="OrthoDB" id="9768187at2"/>
<dbReference type="GO" id="GO:0008955">
    <property type="term" value="F:peptidoglycan glycosyltransferase activity"/>
    <property type="evidence" value="ECO:0007669"/>
    <property type="project" value="UniProtKB-UniRule"/>
</dbReference>
<evidence type="ECO:0000256" key="11">
    <source>
        <dbReference type="HAMAP-Rule" id="MF_02079"/>
    </source>
</evidence>
<dbReference type="GO" id="GO:0005886">
    <property type="term" value="C:plasma membrane"/>
    <property type="evidence" value="ECO:0007669"/>
    <property type="project" value="UniProtKB-SubCell"/>
</dbReference>
<evidence type="ECO:0000256" key="10">
    <source>
        <dbReference type="ARBA" id="ARBA00023316"/>
    </source>
</evidence>
<keyword evidence="3 11" id="KW-0328">Glycosyltransferase</keyword>
<dbReference type="Proteomes" id="UP000199581">
    <property type="component" value="Unassembled WGS sequence"/>
</dbReference>
<dbReference type="RefSeq" id="WP_092193273.1">
    <property type="nucleotide sequence ID" value="NZ_FOTO01000010.1"/>
</dbReference>
<evidence type="ECO:0000256" key="4">
    <source>
        <dbReference type="ARBA" id="ARBA00022679"/>
    </source>
</evidence>
<gene>
    <name evidence="11" type="primary">rodA</name>
    <name evidence="12" type="ORF">SAMN05421830_11062</name>
</gene>
<comment type="function">
    <text evidence="11">Peptidoglycan polymerase that is essential for cell wall elongation.</text>
</comment>
<feature type="transmembrane region" description="Helical" evidence="11">
    <location>
        <begin position="161"/>
        <end position="177"/>
    </location>
</feature>
<evidence type="ECO:0000256" key="7">
    <source>
        <dbReference type="ARBA" id="ARBA00022984"/>
    </source>
</evidence>
<feature type="transmembrane region" description="Helical" evidence="11">
    <location>
        <begin position="184"/>
        <end position="203"/>
    </location>
</feature>
<dbReference type="Pfam" id="PF01098">
    <property type="entry name" value="FTSW_RODA_SPOVE"/>
    <property type="match status" value="1"/>
</dbReference>
<dbReference type="GO" id="GO:0009252">
    <property type="term" value="P:peptidoglycan biosynthetic process"/>
    <property type="evidence" value="ECO:0007669"/>
    <property type="project" value="UniProtKB-UniRule"/>
</dbReference>
<feature type="transmembrane region" description="Helical" evidence="11">
    <location>
        <begin position="50"/>
        <end position="67"/>
    </location>
</feature>
<dbReference type="PROSITE" id="PS00428">
    <property type="entry name" value="FTSW_RODA_SPOVE"/>
    <property type="match status" value="1"/>
</dbReference>
<feature type="transmembrane region" description="Helical" evidence="11">
    <location>
        <begin position="338"/>
        <end position="360"/>
    </location>
</feature>
<dbReference type="GO" id="GO:0071555">
    <property type="term" value="P:cell wall organization"/>
    <property type="evidence" value="ECO:0007669"/>
    <property type="project" value="UniProtKB-KW"/>
</dbReference>
<feature type="transmembrane region" description="Helical" evidence="11">
    <location>
        <begin position="79"/>
        <end position="100"/>
    </location>
</feature>
<keyword evidence="5 11" id="KW-0812">Transmembrane</keyword>
<dbReference type="EC" id="2.4.99.28" evidence="11"/>
<feature type="transmembrane region" description="Helical" evidence="11">
    <location>
        <begin position="12"/>
        <end position="30"/>
    </location>
</feature>
<keyword evidence="13" id="KW-1185">Reference proteome</keyword>
<evidence type="ECO:0000256" key="6">
    <source>
        <dbReference type="ARBA" id="ARBA00022960"/>
    </source>
</evidence>
<evidence type="ECO:0000313" key="12">
    <source>
        <dbReference type="EMBL" id="SFL96355.1"/>
    </source>
</evidence>
<keyword evidence="7 11" id="KW-0573">Peptidoglycan synthesis</keyword>